<proteinExistence type="predicted"/>
<feature type="transmembrane region" description="Helical" evidence="1">
    <location>
        <begin position="51"/>
        <end position="70"/>
    </location>
</feature>
<name>A0A6A5G4B1_CAERE</name>
<feature type="transmembrane region" description="Helical" evidence="1">
    <location>
        <begin position="77"/>
        <end position="96"/>
    </location>
</feature>
<keyword evidence="1" id="KW-0812">Transmembrane</keyword>
<reference evidence="2 3" key="1">
    <citation type="submission" date="2019-12" db="EMBL/GenBank/DDBJ databases">
        <title>Chromosome-level assembly of the Caenorhabditis remanei genome.</title>
        <authorList>
            <person name="Teterina A.A."/>
            <person name="Willis J.H."/>
            <person name="Phillips P.C."/>
        </authorList>
    </citation>
    <scope>NUCLEOTIDE SEQUENCE [LARGE SCALE GENOMIC DNA]</scope>
    <source>
        <strain evidence="2 3">PX506</strain>
        <tissue evidence="2">Whole organism</tissue>
    </source>
</reference>
<sequence>MPAIHYNDEPFKHVRNMEFSLLFFVLVELISASAGFLLMEPKSEVDYNVVKVFYFVWTLNLVIASPLFVVMKSNIFAAYRAGFRIIHLTAVVYTFYSYDQRVVSTYVIGIFVVEFVCLIGGFSNDKMPYPGKWIAMIVVNDSQEDYDIEMADFKKPINDLIVTEDSELDTTSNYIMTGNGDDSNSLFSPIRSLDIVIV</sequence>
<feature type="transmembrane region" description="Helical" evidence="1">
    <location>
        <begin position="102"/>
        <end position="122"/>
    </location>
</feature>
<feature type="transmembrane region" description="Helical" evidence="1">
    <location>
        <begin position="21"/>
        <end position="39"/>
    </location>
</feature>
<dbReference type="EMBL" id="WUAV01000006">
    <property type="protein sequence ID" value="KAF1749424.1"/>
    <property type="molecule type" value="Genomic_DNA"/>
</dbReference>
<evidence type="ECO:0000313" key="3">
    <source>
        <dbReference type="Proteomes" id="UP000483820"/>
    </source>
</evidence>
<dbReference type="RefSeq" id="XP_053580103.1">
    <property type="nucleotide sequence ID" value="XM_053736537.1"/>
</dbReference>
<organism evidence="2 3">
    <name type="scientific">Caenorhabditis remanei</name>
    <name type="common">Caenorhabditis vulgaris</name>
    <dbReference type="NCBI Taxonomy" id="31234"/>
    <lineage>
        <taxon>Eukaryota</taxon>
        <taxon>Metazoa</taxon>
        <taxon>Ecdysozoa</taxon>
        <taxon>Nematoda</taxon>
        <taxon>Chromadorea</taxon>
        <taxon>Rhabditida</taxon>
        <taxon>Rhabditina</taxon>
        <taxon>Rhabditomorpha</taxon>
        <taxon>Rhabditoidea</taxon>
        <taxon>Rhabditidae</taxon>
        <taxon>Peloderinae</taxon>
        <taxon>Caenorhabditis</taxon>
    </lineage>
</organism>
<evidence type="ECO:0000313" key="2">
    <source>
        <dbReference type="EMBL" id="KAF1749424.1"/>
    </source>
</evidence>
<dbReference type="Proteomes" id="UP000483820">
    <property type="component" value="Chromosome X"/>
</dbReference>
<gene>
    <name evidence="2" type="ORF">GCK72_025892</name>
</gene>
<dbReference type="GeneID" id="9817040"/>
<dbReference type="AlphaFoldDB" id="A0A6A5G4B1"/>
<protein>
    <submittedName>
        <fullName evidence="2">Uncharacterized protein</fullName>
    </submittedName>
</protein>
<accession>A0A6A5G4B1</accession>
<dbReference type="KEGG" id="crq:GCK72_025892"/>
<evidence type="ECO:0000256" key="1">
    <source>
        <dbReference type="SAM" id="Phobius"/>
    </source>
</evidence>
<dbReference type="CTD" id="9817040"/>
<comment type="caution">
    <text evidence="2">The sequence shown here is derived from an EMBL/GenBank/DDBJ whole genome shotgun (WGS) entry which is preliminary data.</text>
</comment>
<keyword evidence="1" id="KW-1133">Transmembrane helix</keyword>
<keyword evidence="1" id="KW-0472">Membrane</keyword>